<reference evidence="1" key="1">
    <citation type="submission" date="2021-01" db="UniProtKB">
        <authorList>
            <consortium name="EnsemblPlants"/>
        </authorList>
    </citation>
    <scope>IDENTIFICATION</scope>
</reference>
<organism evidence="1 2">
    <name type="scientific">Kalanchoe fedtschenkoi</name>
    <name type="common">Lavender scallops</name>
    <name type="synonym">South American air plant</name>
    <dbReference type="NCBI Taxonomy" id="63787"/>
    <lineage>
        <taxon>Eukaryota</taxon>
        <taxon>Viridiplantae</taxon>
        <taxon>Streptophyta</taxon>
        <taxon>Embryophyta</taxon>
        <taxon>Tracheophyta</taxon>
        <taxon>Spermatophyta</taxon>
        <taxon>Magnoliopsida</taxon>
        <taxon>eudicotyledons</taxon>
        <taxon>Gunneridae</taxon>
        <taxon>Pentapetalae</taxon>
        <taxon>Saxifragales</taxon>
        <taxon>Crassulaceae</taxon>
        <taxon>Kalanchoe</taxon>
    </lineage>
</organism>
<name>A0A7N0TX93_KALFE</name>
<proteinExistence type="predicted"/>
<protein>
    <submittedName>
        <fullName evidence="1">Uncharacterized protein</fullName>
    </submittedName>
</protein>
<dbReference type="Gramene" id="Kaladp0047s0009.1.v1.1">
    <property type="protein sequence ID" value="Kaladp0047s0009.1.v1.1"/>
    <property type="gene ID" value="Kaladp0047s0009.v1.1"/>
</dbReference>
<evidence type="ECO:0000313" key="2">
    <source>
        <dbReference type="Proteomes" id="UP000594263"/>
    </source>
</evidence>
<dbReference type="EnsemblPlants" id="Kaladp0047s0009.1.v1.1">
    <property type="protein sequence ID" value="Kaladp0047s0009.1.v1.1"/>
    <property type="gene ID" value="Kaladp0047s0009.v1.1"/>
</dbReference>
<evidence type="ECO:0000313" key="1">
    <source>
        <dbReference type="EnsemblPlants" id="Kaladp0047s0009.1.v1.1"/>
    </source>
</evidence>
<dbReference type="Proteomes" id="UP000594263">
    <property type="component" value="Unplaced"/>
</dbReference>
<sequence>MHGLTEIVESIRHGFQLVTIIEDREITLHEVADIEPREDKALHAHPRRDVEVRSVGEHVIRQGILAQDDEEEAAPLGKVRRGKVKNDKNKRPNVEDVVRLHVEGGDHSSVGEGQGASCLLIMERDTSSSRRSAW</sequence>
<dbReference type="AlphaFoldDB" id="A0A7N0TX93"/>
<accession>A0A7N0TX93</accession>
<keyword evidence="2" id="KW-1185">Reference proteome</keyword>